<dbReference type="InterPro" id="IPR039420">
    <property type="entry name" value="WalR-like"/>
</dbReference>
<dbReference type="EMBL" id="AWTC01000025">
    <property type="protein sequence ID" value="EST10329.1"/>
    <property type="molecule type" value="Genomic_DNA"/>
</dbReference>
<dbReference type="PROSITE" id="PS50110">
    <property type="entry name" value="RESPONSE_REGULATORY"/>
    <property type="match status" value="1"/>
</dbReference>
<dbReference type="InterPro" id="IPR000792">
    <property type="entry name" value="Tscrpt_reg_LuxR_C"/>
</dbReference>
<dbReference type="RefSeq" id="WP_023511688.1">
    <property type="nucleotide sequence ID" value="NZ_AWTC01000025.1"/>
</dbReference>
<dbReference type="Pfam" id="PF00196">
    <property type="entry name" value="GerE"/>
    <property type="match status" value="1"/>
</dbReference>
<evidence type="ECO:0000256" key="5">
    <source>
        <dbReference type="ARBA" id="ARBA00023163"/>
    </source>
</evidence>
<evidence type="ECO:0000256" key="4">
    <source>
        <dbReference type="ARBA" id="ARBA00023125"/>
    </source>
</evidence>
<gene>
    <name evidence="9" type="ORF">P343_17500</name>
</gene>
<reference evidence="9 10" key="1">
    <citation type="journal article" date="2013" name="Genome Announc.">
        <title>Genome Sequence of Sporolactobacillus laevolacticus DSM442, an Efficient Polymer-Grade D-Lactate Producer from Agricultural Waste Cottonseed as a Nitrogen Source.</title>
        <authorList>
            <person name="Wang H."/>
            <person name="Wang L."/>
            <person name="Ju J."/>
            <person name="Yu B."/>
            <person name="Ma Y."/>
        </authorList>
    </citation>
    <scope>NUCLEOTIDE SEQUENCE [LARGE SCALE GENOMIC DNA]</scope>
    <source>
        <strain evidence="9 10">DSM 442</strain>
    </source>
</reference>
<keyword evidence="5" id="KW-0804">Transcription</keyword>
<organism evidence="9 10">
    <name type="scientific">Sporolactobacillus laevolacticus DSM 442</name>
    <dbReference type="NCBI Taxonomy" id="1395513"/>
    <lineage>
        <taxon>Bacteria</taxon>
        <taxon>Bacillati</taxon>
        <taxon>Bacillota</taxon>
        <taxon>Bacilli</taxon>
        <taxon>Bacillales</taxon>
        <taxon>Sporolactobacillaceae</taxon>
        <taxon>Sporolactobacillus</taxon>
    </lineage>
</organism>
<dbReference type="SMART" id="SM00421">
    <property type="entry name" value="HTH_LUXR"/>
    <property type="match status" value="1"/>
</dbReference>
<evidence type="ECO:0000313" key="10">
    <source>
        <dbReference type="Proteomes" id="UP000018296"/>
    </source>
</evidence>
<protein>
    <submittedName>
        <fullName evidence="9">LuxR family transcriptional regulator</fullName>
    </submittedName>
</protein>
<dbReference type="Gene3D" id="1.10.10.10">
    <property type="entry name" value="Winged helix-like DNA-binding domain superfamily/Winged helix DNA-binding domain"/>
    <property type="match status" value="1"/>
</dbReference>
<keyword evidence="2" id="KW-0902">Two-component regulatory system</keyword>
<dbReference type="InterPro" id="IPR036388">
    <property type="entry name" value="WH-like_DNA-bd_sf"/>
</dbReference>
<dbReference type="Pfam" id="PF00072">
    <property type="entry name" value="Response_reg"/>
    <property type="match status" value="1"/>
</dbReference>
<dbReference type="CDD" id="cd17535">
    <property type="entry name" value="REC_NarL-like"/>
    <property type="match status" value="1"/>
</dbReference>
<dbReference type="PANTHER" id="PTHR43214">
    <property type="entry name" value="TWO-COMPONENT RESPONSE REGULATOR"/>
    <property type="match status" value="1"/>
</dbReference>
<dbReference type="OrthoDB" id="118459at2"/>
<keyword evidence="1 6" id="KW-0597">Phosphoprotein</keyword>
<evidence type="ECO:0000256" key="1">
    <source>
        <dbReference type="ARBA" id="ARBA00022553"/>
    </source>
</evidence>
<dbReference type="Gene3D" id="3.40.50.2300">
    <property type="match status" value="1"/>
</dbReference>
<dbReference type="Proteomes" id="UP000018296">
    <property type="component" value="Unassembled WGS sequence"/>
</dbReference>
<feature type="domain" description="HTH luxR-type" evidence="7">
    <location>
        <begin position="141"/>
        <end position="206"/>
    </location>
</feature>
<dbReference type="PRINTS" id="PR00038">
    <property type="entry name" value="HTHLUXR"/>
</dbReference>
<dbReference type="SUPFAM" id="SSF46894">
    <property type="entry name" value="C-terminal effector domain of the bipartite response regulators"/>
    <property type="match status" value="1"/>
</dbReference>
<proteinExistence type="predicted"/>
<keyword evidence="4" id="KW-0238">DNA-binding</keyword>
<keyword evidence="3" id="KW-0805">Transcription regulation</keyword>
<dbReference type="eggNOG" id="COG2197">
    <property type="taxonomic scope" value="Bacteria"/>
</dbReference>
<dbReference type="PANTHER" id="PTHR43214:SF1">
    <property type="entry name" value="TRANSCRIPTIONAL REGULATORY PROTEIN COMA"/>
    <property type="match status" value="1"/>
</dbReference>
<dbReference type="GO" id="GO:0000160">
    <property type="term" value="P:phosphorelay signal transduction system"/>
    <property type="evidence" value="ECO:0007669"/>
    <property type="project" value="UniProtKB-KW"/>
</dbReference>
<evidence type="ECO:0000256" key="2">
    <source>
        <dbReference type="ARBA" id="ARBA00023012"/>
    </source>
</evidence>
<dbReference type="InterPro" id="IPR016032">
    <property type="entry name" value="Sig_transdc_resp-reg_C-effctor"/>
</dbReference>
<accession>V6J0P2</accession>
<dbReference type="STRING" id="1395513.P343_17500"/>
<dbReference type="PROSITE" id="PS50043">
    <property type="entry name" value="HTH_LUXR_2"/>
    <property type="match status" value="1"/>
</dbReference>
<feature type="modified residue" description="4-aspartylphosphate" evidence="6">
    <location>
        <position position="52"/>
    </location>
</feature>
<sequence length="225" mass="24923">MTSVLVIDDHAVVASGTKTVLQNAGFEVETQQSAKNIQLILSKRHYDLFLVDLNMPDMDGMAAADLILDLDADAKIIIYTGYETEIEPLFASMIERGISGVVSKSASIDSLIAALHAALRDEVLLPMWLFQRLRVNDSIRIESSKLHLNQNERDILAGVMHGDTNREIAQNLLIGQRTVQKYLTGIFQKLGVHSRVEAAEKVNELGISPDLRKKLNTAEQNQTNS</sequence>
<dbReference type="GO" id="GO:0003677">
    <property type="term" value="F:DNA binding"/>
    <property type="evidence" value="ECO:0007669"/>
    <property type="project" value="UniProtKB-KW"/>
</dbReference>
<dbReference type="GO" id="GO:0006355">
    <property type="term" value="P:regulation of DNA-templated transcription"/>
    <property type="evidence" value="ECO:0007669"/>
    <property type="project" value="InterPro"/>
</dbReference>
<keyword evidence="10" id="KW-1185">Reference proteome</keyword>
<feature type="domain" description="Response regulatory" evidence="8">
    <location>
        <begin position="3"/>
        <end position="119"/>
    </location>
</feature>
<evidence type="ECO:0000256" key="3">
    <source>
        <dbReference type="ARBA" id="ARBA00023015"/>
    </source>
</evidence>
<dbReference type="PATRIC" id="fig|1395513.3.peg.3551"/>
<evidence type="ECO:0000259" key="7">
    <source>
        <dbReference type="PROSITE" id="PS50043"/>
    </source>
</evidence>
<dbReference type="InterPro" id="IPR001789">
    <property type="entry name" value="Sig_transdc_resp-reg_receiver"/>
</dbReference>
<dbReference type="CDD" id="cd06170">
    <property type="entry name" value="LuxR_C_like"/>
    <property type="match status" value="1"/>
</dbReference>
<dbReference type="AlphaFoldDB" id="V6J0P2"/>
<evidence type="ECO:0000256" key="6">
    <source>
        <dbReference type="PROSITE-ProRule" id="PRU00169"/>
    </source>
</evidence>
<dbReference type="SUPFAM" id="SSF52172">
    <property type="entry name" value="CheY-like"/>
    <property type="match status" value="1"/>
</dbReference>
<evidence type="ECO:0000313" key="9">
    <source>
        <dbReference type="EMBL" id="EST10329.1"/>
    </source>
</evidence>
<evidence type="ECO:0000259" key="8">
    <source>
        <dbReference type="PROSITE" id="PS50110"/>
    </source>
</evidence>
<dbReference type="InterPro" id="IPR011006">
    <property type="entry name" value="CheY-like_superfamily"/>
</dbReference>
<dbReference type="InterPro" id="IPR058245">
    <property type="entry name" value="NreC/VraR/RcsB-like_REC"/>
</dbReference>
<name>V6J0P2_9BACL</name>
<comment type="caution">
    <text evidence="9">The sequence shown here is derived from an EMBL/GenBank/DDBJ whole genome shotgun (WGS) entry which is preliminary data.</text>
</comment>
<dbReference type="SMART" id="SM00448">
    <property type="entry name" value="REC"/>
    <property type="match status" value="1"/>
</dbReference>